<dbReference type="Gene3D" id="1.10.287.900">
    <property type="entry name" value="The crystal structure of the spermine/spermidine acetyltransferase from enterococcus faecali"/>
    <property type="match status" value="1"/>
</dbReference>
<dbReference type="AlphaFoldDB" id="A0A917JGV3"/>
<evidence type="ECO:0000313" key="4">
    <source>
        <dbReference type="EMBL" id="GGI66688.1"/>
    </source>
</evidence>
<sequence length="150" mass="17789">MKYQLKPVTRENWKQVAHLTVAPHQTHLIETNWDSLLEATYVKEHDWLPIALYVDGQLVGFSMIGSSDKEKHSIWLDRFMIDQQYQNRGYGHALFKTVLNYLLQQHKAKKVYLRVHPENKKAYPFYESFGFTLLNDFNPVNGEKRMIYTV</sequence>
<dbReference type="InterPro" id="IPR016181">
    <property type="entry name" value="Acyl_CoA_acyltransferase"/>
</dbReference>
<name>A0A917JGV3_9ENTE</name>
<reference evidence="4" key="2">
    <citation type="submission" date="2020-09" db="EMBL/GenBank/DDBJ databases">
        <authorList>
            <person name="Sun Q."/>
            <person name="Sedlacek I."/>
        </authorList>
    </citation>
    <scope>NUCLEOTIDE SEQUENCE</scope>
    <source>
        <strain evidence="4">CCM 8433</strain>
    </source>
</reference>
<dbReference type="InterPro" id="IPR000182">
    <property type="entry name" value="GNAT_dom"/>
</dbReference>
<reference evidence="4" key="1">
    <citation type="journal article" date="2014" name="Int. J. Syst. Evol. Microbiol.">
        <title>Complete genome sequence of Corynebacterium casei LMG S-19264T (=DSM 44701T), isolated from a smear-ripened cheese.</title>
        <authorList>
            <consortium name="US DOE Joint Genome Institute (JGI-PGF)"/>
            <person name="Walter F."/>
            <person name="Albersmeier A."/>
            <person name="Kalinowski J."/>
            <person name="Ruckert C."/>
        </authorList>
    </citation>
    <scope>NUCLEOTIDE SEQUENCE</scope>
    <source>
        <strain evidence="4">CCM 8433</strain>
    </source>
</reference>
<dbReference type="Pfam" id="PF00583">
    <property type="entry name" value="Acetyltransf_1"/>
    <property type="match status" value="1"/>
</dbReference>
<keyword evidence="1" id="KW-0808">Transferase</keyword>
<keyword evidence="2" id="KW-0012">Acyltransferase</keyword>
<dbReference type="PANTHER" id="PTHR43420:SF47">
    <property type="entry name" value="N-ACETYLTRANSFERASE DOMAIN-CONTAINING PROTEIN"/>
    <property type="match status" value="1"/>
</dbReference>
<dbReference type="Gene3D" id="3.40.630.30">
    <property type="match status" value="1"/>
</dbReference>
<dbReference type="Proteomes" id="UP000622610">
    <property type="component" value="Unassembled WGS sequence"/>
</dbReference>
<dbReference type="PROSITE" id="PS51186">
    <property type="entry name" value="GNAT"/>
    <property type="match status" value="1"/>
</dbReference>
<dbReference type="GO" id="GO:0016747">
    <property type="term" value="F:acyltransferase activity, transferring groups other than amino-acyl groups"/>
    <property type="evidence" value="ECO:0007669"/>
    <property type="project" value="InterPro"/>
</dbReference>
<keyword evidence="5" id="KW-1185">Reference proteome</keyword>
<dbReference type="SUPFAM" id="SSF55729">
    <property type="entry name" value="Acyl-CoA N-acyltransferases (Nat)"/>
    <property type="match status" value="1"/>
</dbReference>
<dbReference type="CDD" id="cd04301">
    <property type="entry name" value="NAT_SF"/>
    <property type="match status" value="1"/>
</dbReference>
<evidence type="ECO:0000259" key="3">
    <source>
        <dbReference type="PROSITE" id="PS51186"/>
    </source>
</evidence>
<protein>
    <submittedName>
        <fullName evidence="4">Spermidine acetyltransferase</fullName>
    </submittedName>
</protein>
<feature type="domain" description="N-acetyltransferase" evidence="3">
    <location>
        <begin position="3"/>
        <end position="150"/>
    </location>
</feature>
<comment type="caution">
    <text evidence="4">The sequence shown here is derived from an EMBL/GenBank/DDBJ whole genome shotgun (WGS) entry which is preliminary data.</text>
</comment>
<dbReference type="InterPro" id="IPR027455">
    <property type="entry name" value="Sper_AcTfrase_N"/>
</dbReference>
<dbReference type="PANTHER" id="PTHR43420">
    <property type="entry name" value="ACETYLTRANSFERASE"/>
    <property type="match status" value="1"/>
</dbReference>
<proteinExistence type="predicted"/>
<dbReference type="EMBL" id="BMDT01000015">
    <property type="protein sequence ID" value="GGI66688.1"/>
    <property type="molecule type" value="Genomic_DNA"/>
</dbReference>
<dbReference type="InterPro" id="IPR050680">
    <property type="entry name" value="YpeA/RimI_acetyltransf"/>
</dbReference>
<evidence type="ECO:0000256" key="1">
    <source>
        <dbReference type="ARBA" id="ARBA00022679"/>
    </source>
</evidence>
<accession>A0A917JGV3</accession>
<organism evidence="4 5">
    <name type="scientific">Enterococcus alcedinis</name>
    <dbReference type="NCBI Taxonomy" id="1274384"/>
    <lineage>
        <taxon>Bacteria</taxon>
        <taxon>Bacillati</taxon>
        <taxon>Bacillota</taxon>
        <taxon>Bacilli</taxon>
        <taxon>Lactobacillales</taxon>
        <taxon>Enterococcaceae</taxon>
        <taxon>Enterococcus</taxon>
    </lineage>
</organism>
<evidence type="ECO:0000256" key="2">
    <source>
        <dbReference type="ARBA" id="ARBA00023315"/>
    </source>
</evidence>
<evidence type="ECO:0000313" key="5">
    <source>
        <dbReference type="Proteomes" id="UP000622610"/>
    </source>
</evidence>
<dbReference type="RefSeq" id="WP_188368513.1">
    <property type="nucleotide sequence ID" value="NZ_BMDT01000015.1"/>
</dbReference>
<gene>
    <name evidence="4" type="primary">bltD</name>
    <name evidence="4" type="ORF">GCM10011482_23420</name>
</gene>